<dbReference type="AlphaFoldDB" id="A0A7Y0Q3L9"/>
<evidence type="ECO:0000256" key="2">
    <source>
        <dbReference type="ARBA" id="ARBA00023002"/>
    </source>
</evidence>
<dbReference type="PANTHER" id="PTHR48106">
    <property type="entry name" value="QUINONE OXIDOREDUCTASE PIG3-RELATED"/>
    <property type="match status" value="1"/>
</dbReference>
<dbReference type="CDD" id="cd05276">
    <property type="entry name" value="p53_inducible_oxidoreductase"/>
    <property type="match status" value="1"/>
</dbReference>
<feature type="domain" description="Enoyl reductase (ER)" evidence="3">
    <location>
        <begin position="10"/>
        <end position="263"/>
    </location>
</feature>
<organism evidence="4 5">
    <name type="scientific">Sulfobacillus harzensis</name>
    <dbReference type="NCBI Taxonomy" id="2729629"/>
    <lineage>
        <taxon>Bacteria</taxon>
        <taxon>Bacillati</taxon>
        <taxon>Bacillota</taxon>
        <taxon>Clostridia</taxon>
        <taxon>Eubacteriales</taxon>
        <taxon>Clostridiales Family XVII. Incertae Sedis</taxon>
        <taxon>Sulfobacillus</taxon>
    </lineage>
</organism>
<dbReference type="PANTHER" id="PTHR48106:SF8">
    <property type="entry name" value="OS02G0805600 PROTEIN"/>
    <property type="match status" value="1"/>
</dbReference>
<comment type="caution">
    <text evidence="4">The sequence shown here is derived from an EMBL/GenBank/DDBJ whole genome shotgun (WGS) entry which is preliminary data.</text>
</comment>
<protein>
    <submittedName>
        <fullName evidence="4">NAD(P)H-quinone oxidoreductase</fullName>
    </submittedName>
</protein>
<dbReference type="InterPro" id="IPR014189">
    <property type="entry name" value="Quinone_OxRdtase_PIG3"/>
</dbReference>
<dbReference type="GO" id="GO:0070402">
    <property type="term" value="F:NADPH binding"/>
    <property type="evidence" value="ECO:0007669"/>
    <property type="project" value="TreeGrafter"/>
</dbReference>
<dbReference type="RefSeq" id="WP_169098493.1">
    <property type="nucleotide sequence ID" value="NZ_JABBVZ010000020.1"/>
</dbReference>
<evidence type="ECO:0000313" key="5">
    <source>
        <dbReference type="Proteomes" id="UP000533476"/>
    </source>
</evidence>
<keyword evidence="5" id="KW-1185">Reference proteome</keyword>
<gene>
    <name evidence="4" type="ORF">HIJ39_08080</name>
</gene>
<dbReference type="Proteomes" id="UP000533476">
    <property type="component" value="Unassembled WGS sequence"/>
</dbReference>
<reference evidence="4 5" key="1">
    <citation type="submission" date="2020-04" db="EMBL/GenBank/DDBJ databases">
        <authorList>
            <person name="Zhang R."/>
            <person name="Schippers A."/>
        </authorList>
    </citation>
    <scope>NUCLEOTIDE SEQUENCE [LARGE SCALE GENOMIC DNA]</scope>
    <source>
        <strain evidence="4 5">DSM 109850</strain>
    </source>
</reference>
<dbReference type="EMBL" id="JABBVZ010000020">
    <property type="protein sequence ID" value="NMP22309.1"/>
    <property type="molecule type" value="Genomic_DNA"/>
</dbReference>
<dbReference type="SUPFAM" id="SSF51735">
    <property type="entry name" value="NAD(P)-binding Rossmann-fold domains"/>
    <property type="match status" value="1"/>
</dbReference>
<evidence type="ECO:0000256" key="1">
    <source>
        <dbReference type="ARBA" id="ARBA00022857"/>
    </source>
</evidence>
<evidence type="ECO:0000313" key="4">
    <source>
        <dbReference type="EMBL" id="NMP22309.1"/>
    </source>
</evidence>
<keyword evidence="1" id="KW-0521">NADP</keyword>
<dbReference type="InterPro" id="IPR013154">
    <property type="entry name" value="ADH-like_N"/>
</dbReference>
<evidence type="ECO:0000259" key="3">
    <source>
        <dbReference type="SMART" id="SM00829"/>
    </source>
</evidence>
<dbReference type="Gene3D" id="3.90.180.10">
    <property type="entry name" value="Medium-chain alcohol dehydrogenases, catalytic domain"/>
    <property type="match status" value="1"/>
</dbReference>
<dbReference type="Gene3D" id="3.40.50.720">
    <property type="entry name" value="NAD(P)-binding Rossmann-like Domain"/>
    <property type="match status" value="1"/>
</dbReference>
<dbReference type="InterPro" id="IPR020843">
    <property type="entry name" value="ER"/>
</dbReference>
<accession>A0A7Y0Q3L9</accession>
<dbReference type="SMART" id="SM00829">
    <property type="entry name" value="PKS_ER"/>
    <property type="match status" value="1"/>
</dbReference>
<dbReference type="Pfam" id="PF08240">
    <property type="entry name" value="ADH_N"/>
    <property type="match status" value="1"/>
</dbReference>
<proteinExistence type="predicted"/>
<dbReference type="Pfam" id="PF13602">
    <property type="entry name" value="ADH_zinc_N_2"/>
    <property type="match status" value="1"/>
</dbReference>
<name>A0A7Y0Q3L9_9FIRM</name>
<dbReference type="SUPFAM" id="SSF50129">
    <property type="entry name" value="GroES-like"/>
    <property type="match status" value="1"/>
</dbReference>
<sequence length="269" mass="29332">MRAVVLDAFGGPEVLGIRDIPEPPVGPEEIRIRVVATALNRADLAEREGRYPPPGKPPVYQVPGLEAAGVVESVGERVTSFQPGDRVMALLPGGGYAEYVAVHERLAMPVPSDLPLAEAARAFGAEETVNYHQETYLDRVKSWSDGNGVDVILDFIGKDYLHDNLHALAAEGTLVLIGALSGYEAPINLGLVQARRLKIHGTALRSRPLEKKMALVQQFVDEALWLFETGRVKPVIDRAFPLESIQEAHRYMESNQNIGKILVTVGQEG</sequence>
<dbReference type="InterPro" id="IPR011032">
    <property type="entry name" value="GroES-like_sf"/>
</dbReference>
<dbReference type="InterPro" id="IPR036291">
    <property type="entry name" value="NAD(P)-bd_dom_sf"/>
</dbReference>
<keyword evidence="2" id="KW-0560">Oxidoreductase</keyword>
<dbReference type="GO" id="GO:0016651">
    <property type="term" value="F:oxidoreductase activity, acting on NAD(P)H"/>
    <property type="evidence" value="ECO:0007669"/>
    <property type="project" value="TreeGrafter"/>
</dbReference>